<evidence type="ECO:0000313" key="3">
    <source>
        <dbReference type="WBParaSite" id="GPUH_0000813701-mRNA-1"/>
    </source>
</evidence>
<dbReference type="Proteomes" id="UP000271098">
    <property type="component" value="Unassembled WGS sequence"/>
</dbReference>
<accession>A0A183DHD7</accession>
<gene>
    <name evidence="1" type="ORF">GPUH_LOCUS8129</name>
</gene>
<reference evidence="1 2" key="2">
    <citation type="submission" date="2018-11" db="EMBL/GenBank/DDBJ databases">
        <authorList>
            <consortium name="Pathogen Informatics"/>
        </authorList>
    </citation>
    <scope>NUCLEOTIDE SEQUENCE [LARGE SCALE GENOMIC DNA]</scope>
</reference>
<dbReference type="EMBL" id="UYRT01022873">
    <property type="protein sequence ID" value="VDK60917.1"/>
    <property type="molecule type" value="Genomic_DNA"/>
</dbReference>
<name>A0A183DHD7_9BILA</name>
<evidence type="ECO:0000313" key="2">
    <source>
        <dbReference type="Proteomes" id="UP000271098"/>
    </source>
</evidence>
<dbReference type="SUPFAM" id="SSF81383">
    <property type="entry name" value="F-box domain"/>
    <property type="match status" value="1"/>
</dbReference>
<evidence type="ECO:0000313" key="1">
    <source>
        <dbReference type="EMBL" id="VDK60917.1"/>
    </source>
</evidence>
<proteinExistence type="predicted"/>
<keyword evidence="2" id="KW-1185">Reference proteome</keyword>
<reference evidence="3" key="1">
    <citation type="submission" date="2016-06" db="UniProtKB">
        <authorList>
            <consortium name="WormBaseParasite"/>
        </authorList>
    </citation>
    <scope>IDENTIFICATION</scope>
</reference>
<sequence length="87" mass="10314">MYDAWRRIFRYFTPAERIRYERVSKPWMELLNEYWRTVVSIDTHELCDGVPAKYWSDCVAAALGKIHCCSAASEQAFFGKNYGDFFQ</sequence>
<dbReference type="OrthoDB" id="5863314at2759"/>
<protein>
    <submittedName>
        <fullName evidence="3">F-box domain-containing protein</fullName>
    </submittedName>
</protein>
<dbReference type="InterPro" id="IPR036047">
    <property type="entry name" value="F-box-like_dom_sf"/>
</dbReference>
<dbReference type="WBParaSite" id="GPUH_0000813701-mRNA-1">
    <property type="protein sequence ID" value="GPUH_0000813701-mRNA-1"/>
    <property type="gene ID" value="GPUH_0000813701"/>
</dbReference>
<organism evidence="3">
    <name type="scientific">Gongylonema pulchrum</name>
    <dbReference type="NCBI Taxonomy" id="637853"/>
    <lineage>
        <taxon>Eukaryota</taxon>
        <taxon>Metazoa</taxon>
        <taxon>Ecdysozoa</taxon>
        <taxon>Nematoda</taxon>
        <taxon>Chromadorea</taxon>
        <taxon>Rhabditida</taxon>
        <taxon>Spirurina</taxon>
        <taxon>Spiruromorpha</taxon>
        <taxon>Spiruroidea</taxon>
        <taxon>Gongylonematidae</taxon>
        <taxon>Gongylonema</taxon>
    </lineage>
</organism>
<dbReference type="AlphaFoldDB" id="A0A183DHD7"/>